<dbReference type="OrthoDB" id="4150019at2759"/>
<dbReference type="Pfam" id="PF00172">
    <property type="entry name" value="Zn_clus"/>
    <property type="match status" value="1"/>
</dbReference>
<dbReference type="AlphaFoldDB" id="R7YXI4"/>
<feature type="region of interest" description="Disordered" evidence="2">
    <location>
        <begin position="227"/>
        <end position="253"/>
    </location>
</feature>
<dbReference type="PROSITE" id="PS50048">
    <property type="entry name" value="ZN2_CY6_FUNGAL_2"/>
    <property type="match status" value="1"/>
</dbReference>
<dbReference type="eggNOG" id="ENOG502S404">
    <property type="taxonomic scope" value="Eukaryota"/>
</dbReference>
<accession>R7YXI4</accession>
<feature type="region of interest" description="Disordered" evidence="2">
    <location>
        <begin position="134"/>
        <end position="170"/>
    </location>
</feature>
<protein>
    <recommendedName>
        <fullName evidence="3">Zn(2)-C6 fungal-type domain-containing protein</fullName>
    </recommendedName>
</protein>
<dbReference type="Proteomes" id="UP000016924">
    <property type="component" value="Unassembled WGS sequence"/>
</dbReference>
<dbReference type="STRING" id="1168221.R7YXI4"/>
<dbReference type="InterPro" id="IPR001138">
    <property type="entry name" value="Zn2Cys6_DnaBD"/>
</dbReference>
<evidence type="ECO:0000313" key="5">
    <source>
        <dbReference type="Proteomes" id="UP000016924"/>
    </source>
</evidence>
<name>R7YXI4_CONA1</name>
<dbReference type="SUPFAM" id="SSF57701">
    <property type="entry name" value="Zn2/Cys6 DNA-binding domain"/>
    <property type="match status" value="1"/>
</dbReference>
<dbReference type="GO" id="GO:0008270">
    <property type="term" value="F:zinc ion binding"/>
    <property type="evidence" value="ECO:0007669"/>
    <property type="project" value="InterPro"/>
</dbReference>
<evidence type="ECO:0000313" key="4">
    <source>
        <dbReference type="EMBL" id="EON66391.1"/>
    </source>
</evidence>
<dbReference type="SMART" id="SM00066">
    <property type="entry name" value="GAL4"/>
    <property type="match status" value="1"/>
</dbReference>
<reference evidence="5" key="1">
    <citation type="submission" date="2012-06" db="EMBL/GenBank/DDBJ databases">
        <title>The genome sequence of Coniosporium apollinis CBS 100218.</title>
        <authorList>
            <consortium name="The Broad Institute Genome Sequencing Platform"/>
            <person name="Cuomo C."/>
            <person name="Gorbushina A."/>
            <person name="Noack S."/>
            <person name="Walker B."/>
            <person name="Young S.K."/>
            <person name="Zeng Q."/>
            <person name="Gargeya S."/>
            <person name="Fitzgerald M."/>
            <person name="Haas B."/>
            <person name="Abouelleil A."/>
            <person name="Alvarado L."/>
            <person name="Arachchi H.M."/>
            <person name="Berlin A.M."/>
            <person name="Chapman S.B."/>
            <person name="Goldberg J."/>
            <person name="Griggs A."/>
            <person name="Gujja S."/>
            <person name="Hansen M."/>
            <person name="Howarth C."/>
            <person name="Imamovic A."/>
            <person name="Larimer J."/>
            <person name="McCowan C."/>
            <person name="Montmayeur A."/>
            <person name="Murphy C."/>
            <person name="Neiman D."/>
            <person name="Pearson M."/>
            <person name="Priest M."/>
            <person name="Roberts A."/>
            <person name="Saif S."/>
            <person name="Shea T."/>
            <person name="Sisk P."/>
            <person name="Sykes S."/>
            <person name="Wortman J."/>
            <person name="Nusbaum C."/>
            <person name="Birren B."/>
        </authorList>
    </citation>
    <scope>NUCLEOTIDE SEQUENCE [LARGE SCALE GENOMIC DNA]</scope>
    <source>
        <strain evidence="5">CBS 100218</strain>
    </source>
</reference>
<dbReference type="PANTHER" id="PTHR31668">
    <property type="entry name" value="GLUCOSE TRANSPORT TRANSCRIPTION REGULATOR RGT1-RELATED-RELATED"/>
    <property type="match status" value="1"/>
</dbReference>
<dbReference type="InterPro" id="IPR036864">
    <property type="entry name" value="Zn2-C6_fun-type_DNA-bd_sf"/>
</dbReference>
<feature type="compositionally biased region" description="Low complexity" evidence="2">
    <location>
        <begin position="242"/>
        <end position="253"/>
    </location>
</feature>
<evidence type="ECO:0000259" key="3">
    <source>
        <dbReference type="PROSITE" id="PS50048"/>
    </source>
</evidence>
<feature type="domain" description="Zn(2)-C6 fungal-type" evidence="3">
    <location>
        <begin position="96"/>
        <end position="130"/>
    </location>
</feature>
<dbReference type="CDD" id="cd00067">
    <property type="entry name" value="GAL4"/>
    <property type="match status" value="1"/>
</dbReference>
<dbReference type="Gene3D" id="4.10.240.10">
    <property type="entry name" value="Zn(2)-C6 fungal-type DNA-binding domain"/>
    <property type="match status" value="1"/>
</dbReference>
<proteinExistence type="predicted"/>
<dbReference type="RefSeq" id="XP_007781708.1">
    <property type="nucleotide sequence ID" value="XM_007783518.1"/>
</dbReference>
<dbReference type="GeneID" id="19902799"/>
<keyword evidence="5" id="KW-1185">Reference proteome</keyword>
<dbReference type="PROSITE" id="PS00463">
    <property type="entry name" value="ZN2_CY6_FUNGAL_1"/>
    <property type="match status" value="1"/>
</dbReference>
<evidence type="ECO:0000256" key="1">
    <source>
        <dbReference type="ARBA" id="ARBA00023242"/>
    </source>
</evidence>
<dbReference type="InterPro" id="IPR050797">
    <property type="entry name" value="Carb_Metab_Trans_Reg"/>
</dbReference>
<keyword evidence="1" id="KW-0539">Nucleus</keyword>
<sequence>MSFDRFAQPETHIQDGLPSSTFFEDVDGTTGVLVDGSAPQVHPNKKRRSSKSKVPAEIRRSASTPHMRSLGLSDGVPLSPTDKRRNKLGYHRTSVACGHCRRRKIRCLVATEDTQGRCSNCIRLKKECNFYPVEQQPPSESRAHPASKADPGSSRPSGSTPSSPGVPAIQEHENFTPYSQLSPIPSAQVASPYLDGDTLTLVHSNEAPGLQQQTVLGFSHGLPDGMSWPPGYQQLDGETPHSDSSSSAYWRSADPSISSSYHGKAGPIDGYRSTPDNSTGFTYVGLQRGEHGGGPIRSMSFGHVESMTLNFSYEHSVVQSNFSDRTTPYNYPPGSEMPSSSASPGLHAAPAPAAYGYYQPWTSPYAAQNHMADGAGPNTTVFGGQWYQEPAPLGKVEEEGAMPAYYPDSSAP</sequence>
<organism evidence="4 5">
    <name type="scientific">Coniosporium apollinis (strain CBS 100218)</name>
    <name type="common">Rock-inhabiting black yeast</name>
    <dbReference type="NCBI Taxonomy" id="1168221"/>
    <lineage>
        <taxon>Eukaryota</taxon>
        <taxon>Fungi</taxon>
        <taxon>Dikarya</taxon>
        <taxon>Ascomycota</taxon>
        <taxon>Pezizomycotina</taxon>
        <taxon>Dothideomycetes</taxon>
        <taxon>Dothideomycetes incertae sedis</taxon>
        <taxon>Coniosporium</taxon>
    </lineage>
</organism>
<dbReference type="HOGENOM" id="CLU_030994_1_0_1"/>
<evidence type="ECO:0000256" key="2">
    <source>
        <dbReference type="SAM" id="MobiDB-lite"/>
    </source>
</evidence>
<feature type="region of interest" description="Disordered" evidence="2">
    <location>
        <begin position="33"/>
        <end position="87"/>
    </location>
</feature>
<feature type="compositionally biased region" description="Low complexity" evidence="2">
    <location>
        <begin position="151"/>
        <end position="167"/>
    </location>
</feature>
<dbReference type="EMBL" id="JH767580">
    <property type="protein sequence ID" value="EON66391.1"/>
    <property type="molecule type" value="Genomic_DNA"/>
</dbReference>
<feature type="region of interest" description="Disordered" evidence="2">
    <location>
        <begin position="1"/>
        <end position="20"/>
    </location>
</feature>
<dbReference type="GO" id="GO:0000981">
    <property type="term" value="F:DNA-binding transcription factor activity, RNA polymerase II-specific"/>
    <property type="evidence" value="ECO:0007669"/>
    <property type="project" value="InterPro"/>
</dbReference>
<gene>
    <name evidence="4" type="ORF">W97_05488</name>
</gene>